<evidence type="ECO:0000259" key="1">
    <source>
        <dbReference type="Pfam" id="PF04054"/>
    </source>
</evidence>
<dbReference type="PANTHER" id="PTHR13162">
    <property type="entry name" value="CCR4-NOT TRANSCRIPTION COMPLEX"/>
    <property type="match status" value="1"/>
</dbReference>
<comment type="caution">
    <text evidence="2">The sequence shown here is derived from an EMBL/GenBank/DDBJ whole genome shotgun (WGS) entry which is preliminary data.</text>
</comment>
<dbReference type="Proteomes" id="UP001140094">
    <property type="component" value="Unassembled WGS sequence"/>
</dbReference>
<dbReference type="GO" id="GO:0017148">
    <property type="term" value="P:negative regulation of translation"/>
    <property type="evidence" value="ECO:0007669"/>
    <property type="project" value="InterPro"/>
</dbReference>
<dbReference type="InterPro" id="IPR040398">
    <property type="entry name" value="Not1"/>
</dbReference>
<dbReference type="AlphaFoldDB" id="A0A9W8HM65"/>
<proteinExistence type="predicted"/>
<dbReference type="PANTHER" id="PTHR13162:SF8">
    <property type="entry name" value="CCR4-NOT TRANSCRIPTION COMPLEX SUBUNIT 1"/>
    <property type="match status" value="1"/>
</dbReference>
<protein>
    <submittedName>
        <fullName evidence="2">CCR4-NOT transcription complex subunit 1</fullName>
    </submittedName>
</protein>
<reference evidence="2" key="1">
    <citation type="submission" date="2022-07" db="EMBL/GenBank/DDBJ databases">
        <title>Phylogenomic reconstructions and comparative analyses of Kickxellomycotina fungi.</title>
        <authorList>
            <person name="Reynolds N.K."/>
            <person name="Stajich J.E."/>
            <person name="Barry K."/>
            <person name="Grigoriev I.V."/>
            <person name="Crous P."/>
            <person name="Smith M.E."/>
        </authorList>
    </citation>
    <scope>NUCLEOTIDE SEQUENCE</scope>
    <source>
        <strain evidence="2">NRRL 1565</strain>
    </source>
</reference>
<dbReference type="Pfam" id="PF04054">
    <property type="entry name" value="Not1"/>
    <property type="match status" value="1"/>
</dbReference>
<keyword evidence="3" id="KW-1185">Reference proteome</keyword>
<sequence>LRNLLLSAYPRDMRLPEPLTPNLKIDLLTDISRSPDIPFDHAAPLEPTHLRADLESFLRTQQPNGFAARVIDGLRTGDNPSATSQTEGNQGAARYNVVATNALVLHAVVVITRIEDETEREAAQRAALGLFQAILDEADPECRYLVVNAMANQLRFPSSHTYLYSRMILALFSKCGEAVRECIARVLIERILVNRPFPWGLLVTLIELLRNPFYAFWSHEFTRVSPQIAEILSAVAKSIHATEAQPQAGGAAGHAHQPQSS</sequence>
<evidence type="ECO:0000313" key="3">
    <source>
        <dbReference type="Proteomes" id="UP001140094"/>
    </source>
</evidence>
<name>A0A9W8HM65_9FUNG</name>
<dbReference type="Gene3D" id="1.25.40.800">
    <property type="match status" value="1"/>
</dbReference>
<dbReference type="GO" id="GO:0000288">
    <property type="term" value="P:nuclear-transcribed mRNA catabolic process, deadenylation-dependent decay"/>
    <property type="evidence" value="ECO:0007669"/>
    <property type="project" value="TreeGrafter"/>
</dbReference>
<organism evidence="2 3">
    <name type="scientific">Coemansia guatemalensis</name>
    <dbReference type="NCBI Taxonomy" id="2761395"/>
    <lineage>
        <taxon>Eukaryota</taxon>
        <taxon>Fungi</taxon>
        <taxon>Fungi incertae sedis</taxon>
        <taxon>Zoopagomycota</taxon>
        <taxon>Kickxellomycotina</taxon>
        <taxon>Kickxellomycetes</taxon>
        <taxon>Kickxellales</taxon>
        <taxon>Kickxellaceae</taxon>
        <taxon>Coemansia</taxon>
    </lineage>
</organism>
<feature type="non-terminal residue" evidence="2">
    <location>
        <position position="1"/>
    </location>
</feature>
<dbReference type="EMBL" id="JANBUO010003188">
    <property type="protein sequence ID" value="KAJ2792217.1"/>
    <property type="molecule type" value="Genomic_DNA"/>
</dbReference>
<dbReference type="GO" id="GO:0030015">
    <property type="term" value="C:CCR4-NOT core complex"/>
    <property type="evidence" value="ECO:0007669"/>
    <property type="project" value="InterPro"/>
</dbReference>
<dbReference type="GO" id="GO:0060090">
    <property type="term" value="F:molecular adaptor activity"/>
    <property type="evidence" value="ECO:0007669"/>
    <property type="project" value="TreeGrafter"/>
</dbReference>
<dbReference type="InterPro" id="IPR007196">
    <property type="entry name" value="CCR4-Not_Not1_C"/>
</dbReference>
<feature type="domain" description="CCR4-Not complex component Not1 C-terminal" evidence="1">
    <location>
        <begin position="1"/>
        <end position="235"/>
    </location>
</feature>
<evidence type="ECO:0000313" key="2">
    <source>
        <dbReference type="EMBL" id="KAJ2792217.1"/>
    </source>
</evidence>
<dbReference type="GO" id="GO:0000932">
    <property type="term" value="C:P-body"/>
    <property type="evidence" value="ECO:0007669"/>
    <property type="project" value="TreeGrafter"/>
</dbReference>
<dbReference type="OrthoDB" id="1933107at2759"/>
<accession>A0A9W8HM65</accession>
<gene>
    <name evidence="2" type="primary">CNOT1</name>
    <name evidence="2" type="ORF">H4R20_006771</name>
</gene>